<sequence>MARERPRNPDTEDTRTAPDEPAHALTAKQRAFVREYLKDFYAAQAAIRAGYSEATAESQGSRLLRNAKVLAAVEAGEAELEAAVKDEVVVEVAEVLRELRRLAFSDIGDAVGEGGAVLSLKDMPLVELRRVR</sequence>
<dbReference type="PATRIC" id="fig|1278073.3.peg.4363"/>
<keyword evidence="1" id="KW-1188">Viral release from host cell</keyword>
<dbReference type="PANTHER" id="PTHR41328:SF2">
    <property type="entry name" value="TERMINASE SMALL SUBUNIT"/>
    <property type="match status" value="1"/>
</dbReference>
<evidence type="ECO:0000313" key="5">
    <source>
        <dbReference type="Proteomes" id="UP000011131"/>
    </source>
</evidence>
<dbReference type="OrthoDB" id="8227562at2"/>
<dbReference type="PANTHER" id="PTHR41328">
    <property type="entry name" value="TERMINASE SMALL SUBUNIT-RELATED"/>
    <property type="match status" value="1"/>
</dbReference>
<evidence type="ECO:0000256" key="2">
    <source>
        <dbReference type="ARBA" id="ARBA00023219"/>
    </source>
</evidence>
<dbReference type="EMBL" id="CP004025">
    <property type="protein sequence ID" value="AGC45593.1"/>
    <property type="molecule type" value="Genomic_DNA"/>
</dbReference>
<dbReference type="Gene3D" id="1.10.10.1400">
    <property type="entry name" value="Terminase, small subunit, N-terminal DNA-binding domain, HTH motif"/>
    <property type="match status" value="1"/>
</dbReference>
<protein>
    <submittedName>
        <fullName evidence="4">Terminase small subunit</fullName>
    </submittedName>
</protein>
<dbReference type="Proteomes" id="UP000011131">
    <property type="component" value="Chromosome"/>
</dbReference>
<feature type="compositionally biased region" description="Basic and acidic residues" evidence="3">
    <location>
        <begin position="1"/>
        <end position="22"/>
    </location>
</feature>
<dbReference type="KEGG" id="msd:MYSTI_04295"/>
<dbReference type="InterPro" id="IPR005335">
    <property type="entry name" value="Terminase_ssu"/>
</dbReference>
<dbReference type="InterPro" id="IPR052404">
    <property type="entry name" value="SPP1-like_terminase"/>
</dbReference>
<dbReference type="STRING" id="1278073.MYSTI_04295"/>
<evidence type="ECO:0000313" key="4">
    <source>
        <dbReference type="EMBL" id="AGC45593.1"/>
    </source>
</evidence>
<accession>L7UBZ8</accession>
<dbReference type="AlphaFoldDB" id="L7UBZ8"/>
<dbReference type="eggNOG" id="COG3728">
    <property type="taxonomic scope" value="Bacteria"/>
</dbReference>
<proteinExistence type="predicted"/>
<dbReference type="Pfam" id="PF03592">
    <property type="entry name" value="Terminase_2"/>
    <property type="match status" value="1"/>
</dbReference>
<name>L7UBZ8_MYXSD</name>
<dbReference type="RefSeq" id="WP_015349853.1">
    <property type="nucleotide sequence ID" value="NC_020126.1"/>
</dbReference>
<dbReference type="InterPro" id="IPR038713">
    <property type="entry name" value="Terminase_Gp1_N_sf"/>
</dbReference>
<reference evidence="4 5" key="1">
    <citation type="journal article" date="2013" name="Genome Announc.">
        <title>Complete genome sequence of Myxococcus stipitatus strain DSM 14675, a fruiting myxobacterium.</title>
        <authorList>
            <person name="Huntley S."/>
            <person name="Kneip S."/>
            <person name="Treuner-Lange A."/>
            <person name="Sogaard-Andersen L."/>
        </authorList>
    </citation>
    <scope>NUCLEOTIDE SEQUENCE [LARGE SCALE GENOMIC DNA]</scope>
    <source>
        <strain evidence="5">DSM 14675 / JCM 12634 / Mx s8</strain>
    </source>
</reference>
<organism evidence="4 5">
    <name type="scientific">Myxococcus stipitatus (strain DSM 14675 / JCM 12634 / Mx s8)</name>
    <dbReference type="NCBI Taxonomy" id="1278073"/>
    <lineage>
        <taxon>Bacteria</taxon>
        <taxon>Pseudomonadati</taxon>
        <taxon>Myxococcota</taxon>
        <taxon>Myxococcia</taxon>
        <taxon>Myxococcales</taxon>
        <taxon>Cystobacterineae</taxon>
        <taxon>Myxococcaceae</taxon>
        <taxon>Myxococcus</taxon>
    </lineage>
</organism>
<dbReference type="GO" id="GO:0051276">
    <property type="term" value="P:chromosome organization"/>
    <property type="evidence" value="ECO:0007669"/>
    <property type="project" value="InterPro"/>
</dbReference>
<feature type="region of interest" description="Disordered" evidence="3">
    <location>
        <begin position="1"/>
        <end position="24"/>
    </location>
</feature>
<keyword evidence="2" id="KW-0231">Viral genome packaging</keyword>
<evidence type="ECO:0000256" key="1">
    <source>
        <dbReference type="ARBA" id="ARBA00022612"/>
    </source>
</evidence>
<evidence type="ECO:0000256" key="3">
    <source>
        <dbReference type="SAM" id="MobiDB-lite"/>
    </source>
</evidence>
<gene>
    <name evidence="4" type="ordered locus">MYSTI_04295</name>
</gene>
<keyword evidence="5" id="KW-1185">Reference proteome</keyword>
<dbReference type="HOGENOM" id="CLU_1914810_0_0_7"/>